<feature type="transmembrane region" description="Helical" evidence="1">
    <location>
        <begin position="179"/>
        <end position="201"/>
    </location>
</feature>
<sequence>MKNFFIKNKIQKKYNNYEFILRQIIIASVLSGLSVVIKILSNKFIKGPFFKIILKNTFVDFLCFVPLLIIPLYSKKSFAFIGSFLSEGIAFCYNKRTSYVYNPILSLTYGFIWGILPSLVLTKKKDSLLKIYFSITFIFIIHFIFYYMLSITWIKFVFLDQNYSLNLKANIFVLHRVESSVFLCIKFVSLFILSFICAFIYNRTKKVLLSLF</sequence>
<feature type="transmembrane region" description="Helical" evidence="1">
    <location>
        <begin position="20"/>
        <end position="40"/>
    </location>
</feature>
<evidence type="ECO:0000313" key="3">
    <source>
        <dbReference type="Proteomes" id="UP001164727"/>
    </source>
</evidence>
<feature type="transmembrane region" description="Helical" evidence="1">
    <location>
        <begin position="52"/>
        <end position="73"/>
    </location>
</feature>
<gene>
    <name evidence="2" type="ORF">RS022_05580</name>
</gene>
<reference evidence="2 3" key="1">
    <citation type="journal article" date="2023" name="Microbiol. Resour. Announc.">
        <title>Complete Genome of 'Candidatus Phytoplasma rubi' RS, a Phytopathogenic Bacterium Associated with Rubus Stunt Disease.</title>
        <authorList>
            <person name="Duckeck D."/>
            <person name="Zubert C."/>
            <person name="Bohm J.W."/>
            <person name="Carminati G."/>
            <person name="Schneider B."/>
            <person name="Kube M."/>
        </authorList>
    </citation>
    <scope>NUCLEOTIDE SEQUENCE [LARGE SCALE GENOMIC DNA]</scope>
    <source>
        <strain evidence="2 3">RS</strain>
    </source>
</reference>
<evidence type="ECO:0000313" key="2">
    <source>
        <dbReference type="EMBL" id="WAN63422.1"/>
    </source>
</evidence>
<dbReference type="Proteomes" id="UP001164727">
    <property type="component" value="Chromosome"/>
</dbReference>
<feature type="transmembrane region" description="Helical" evidence="1">
    <location>
        <begin position="132"/>
        <end position="159"/>
    </location>
</feature>
<keyword evidence="1" id="KW-1133">Transmembrane helix</keyword>
<accession>A0ABY7BRX6</accession>
<keyword evidence="3" id="KW-1185">Reference proteome</keyword>
<evidence type="ECO:0008006" key="4">
    <source>
        <dbReference type="Google" id="ProtNLM"/>
    </source>
</evidence>
<evidence type="ECO:0000256" key="1">
    <source>
        <dbReference type="SAM" id="Phobius"/>
    </source>
</evidence>
<name>A0ABY7BRX6_9MOLU</name>
<keyword evidence="1" id="KW-0472">Membrane</keyword>
<keyword evidence="1" id="KW-0812">Transmembrane</keyword>
<feature type="transmembrane region" description="Helical" evidence="1">
    <location>
        <begin position="100"/>
        <end position="120"/>
    </location>
</feature>
<organism evidence="2 3">
    <name type="scientific">Candidatus Phytoplasma rubi</name>
    <dbReference type="NCBI Taxonomy" id="399025"/>
    <lineage>
        <taxon>Bacteria</taxon>
        <taxon>Bacillati</taxon>
        <taxon>Mycoplasmatota</taxon>
        <taxon>Mollicutes</taxon>
        <taxon>Acholeplasmatales</taxon>
        <taxon>Acholeplasmataceae</taxon>
        <taxon>Candidatus Phytoplasma</taxon>
        <taxon>16SrV (Elm yellows group)</taxon>
    </lineage>
</organism>
<proteinExistence type="predicted"/>
<dbReference type="EMBL" id="CP114006">
    <property type="protein sequence ID" value="WAN63422.1"/>
    <property type="molecule type" value="Genomic_DNA"/>
</dbReference>
<protein>
    <recommendedName>
        <fullName evidence="4">Integral membrane protein</fullName>
    </recommendedName>
</protein>